<sequence length="90" mass="9251">MRNLDRLNDRQRVLLVAGAADLHPITAGHVLGGKPVSRKTRIALERARANLDAIREELGAALDRLAANETANTAGAASSASMPGGAAALA</sequence>
<comment type="caution">
    <text evidence="2">The sequence shown here is derived from an EMBL/GenBank/DDBJ whole genome shotgun (WGS) entry which is preliminary data.</text>
</comment>
<name>A0A6N7Q758_9BACT</name>
<dbReference type="Proteomes" id="UP000440224">
    <property type="component" value="Unassembled WGS sequence"/>
</dbReference>
<keyword evidence="1" id="KW-0175">Coiled coil</keyword>
<dbReference type="EMBL" id="WJIE01000038">
    <property type="protein sequence ID" value="MRG98555.1"/>
    <property type="molecule type" value="Genomic_DNA"/>
</dbReference>
<evidence type="ECO:0000256" key="1">
    <source>
        <dbReference type="SAM" id="Coils"/>
    </source>
</evidence>
<dbReference type="RefSeq" id="WP_153825321.1">
    <property type="nucleotide sequence ID" value="NZ_WJIE01000038.1"/>
</dbReference>
<evidence type="ECO:0000313" key="2">
    <source>
        <dbReference type="EMBL" id="MRG98555.1"/>
    </source>
</evidence>
<proteinExistence type="predicted"/>
<reference evidence="2 3" key="1">
    <citation type="submission" date="2019-10" db="EMBL/GenBank/DDBJ databases">
        <title>A soil myxobacterium in the family Polyangiaceae.</title>
        <authorList>
            <person name="Li Y."/>
            <person name="Wang J."/>
        </authorList>
    </citation>
    <scope>NUCLEOTIDE SEQUENCE [LARGE SCALE GENOMIC DNA]</scope>
    <source>
        <strain evidence="2 3">DSM 14734</strain>
    </source>
</reference>
<protein>
    <submittedName>
        <fullName evidence="2">Uncharacterized protein</fullName>
    </submittedName>
</protein>
<accession>A0A6N7Q758</accession>
<evidence type="ECO:0000313" key="3">
    <source>
        <dbReference type="Proteomes" id="UP000440224"/>
    </source>
</evidence>
<gene>
    <name evidence="2" type="ORF">GF068_42585</name>
</gene>
<keyword evidence="3" id="KW-1185">Reference proteome</keyword>
<dbReference type="AlphaFoldDB" id="A0A6N7Q758"/>
<organism evidence="2 3">
    <name type="scientific">Polyangium spumosum</name>
    <dbReference type="NCBI Taxonomy" id="889282"/>
    <lineage>
        <taxon>Bacteria</taxon>
        <taxon>Pseudomonadati</taxon>
        <taxon>Myxococcota</taxon>
        <taxon>Polyangia</taxon>
        <taxon>Polyangiales</taxon>
        <taxon>Polyangiaceae</taxon>
        <taxon>Polyangium</taxon>
    </lineage>
</organism>
<feature type="coiled-coil region" evidence="1">
    <location>
        <begin position="37"/>
        <end position="64"/>
    </location>
</feature>